<proteinExistence type="predicted"/>
<accession>A0AAV1I2I7</accession>
<evidence type="ECO:0000313" key="1">
    <source>
        <dbReference type="EMBL" id="CAK0769445.1"/>
    </source>
</evidence>
<comment type="caution">
    <text evidence="1">The sequence shown here is derived from an EMBL/GenBank/DDBJ whole genome shotgun (WGS) entry which is preliminary data.</text>
</comment>
<name>A0AAV1I2I7_9CHLO</name>
<organism evidence="1 2">
    <name type="scientific">Coccomyxa viridis</name>
    <dbReference type="NCBI Taxonomy" id="1274662"/>
    <lineage>
        <taxon>Eukaryota</taxon>
        <taxon>Viridiplantae</taxon>
        <taxon>Chlorophyta</taxon>
        <taxon>core chlorophytes</taxon>
        <taxon>Trebouxiophyceae</taxon>
        <taxon>Trebouxiophyceae incertae sedis</taxon>
        <taxon>Coccomyxaceae</taxon>
        <taxon>Coccomyxa</taxon>
    </lineage>
</organism>
<dbReference type="AlphaFoldDB" id="A0AAV1I2I7"/>
<keyword evidence="2" id="KW-1185">Reference proteome</keyword>
<gene>
    <name evidence="1" type="ORF">CVIRNUC_003667</name>
</gene>
<dbReference type="EMBL" id="CAUYUE010000004">
    <property type="protein sequence ID" value="CAK0769445.1"/>
    <property type="molecule type" value="Genomic_DNA"/>
</dbReference>
<dbReference type="Proteomes" id="UP001314263">
    <property type="component" value="Unassembled WGS sequence"/>
</dbReference>
<evidence type="ECO:0000313" key="2">
    <source>
        <dbReference type="Proteomes" id="UP001314263"/>
    </source>
</evidence>
<reference evidence="1 2" key="1">
    <citation type="submission" date="2023-10" db="EMBL/GenBank/DDBJ databases">
        <authorList>
            <person name="Maclean D."/>
            <person name="Macfadyen A."/>
        </authorList>
    </citation>
    <scope>NUCLEOTIDE SEQUENCE [LARGE SCALE GENOMIC DNA]</scope>
</reference>
<sequence>MWLTHGQVWIDWLAEEIPDWVRSLKYRSAVTVHTKSLLRVTPKNYRAITKTYGVLTHGAHHDWYCLDWGRVAQAGYSGIDCLSIPDFAAIPLTHGWLHQMDVPCVAVWDPRAIVSTHTESIR</sequence>
<protein>
    <submittedName>
        <fullName evidence="1">Uncharacterized protein</fullName>
    </submittedName>
</protein>